<dbReference type="Pfam" id="PF06487">
    <property type="entry name" value="SAP18"/>
    <property type="match status" value="1"/>
</dbReference>
<evidence type="ECO:0000256" key="2">
    <source>
        <dbReference type="ARBA" id="ARBA00030511"/>
    </source>
</evidence>
<dbReference type="EMBL" id="SGJD01006211">
    <property type="protein sequence ID" value="KAB0389938.1"/>
    <property type="molecule type" value="Genomic_DNA"/>
</dbReference>
<dbReference type="GO" id="GO:0005634">
    <property type="term" value="C:nucleus"/>
    <property type="evidence" value="ECO:0007669"/>
    <property type="project" value="TreeGrafter"/>
</dbReference>
<dbReference type="Gene3D" id="3.10.20.550">
    <property type="entry name" value="ASAP complex, SAP18 subunit"/>
    <property type="match status" value="1"/>
</dbReference>
<dbReference type="AlphaFoldDB" id="A0A643BQF3"/>
<name>A0A643BQF3_BALPH</name>
<keyword evidence="4" id="KW-1185">Reference proteome</keyword>
<comment type="caution">
    <text evidence="3">The sequence shown here is derived from an EMBL/GenBank/DDBJ whole genome shotgun (WGS) entry which is preliminary data.</text>
</comment>
<accession>A0A643BQF3</accession>
<comment type="similarity">
    <text evidence="1">Belongs to the SAP18 family.</text>
</comment>
<dbReference type="Proteomes" id="UP000437017">
    <property type="component" value="Unassembled WGS sequence"/>
</dbReference>
<sequence>MMEVEVHITWEEIKKEPEKPFNKEKTFPLLLCVFTTSNISHHGMDTFSCRNVQSSELQSYTCLNPTLKELTSLVKEVYPGARKGT</sequence>
<dbReference type="InterPro" id="IPR042534">
    <property type="entry name" value="SAP18_sf"/>
</dbReference>
<protein>
    <recommendedName>
        <fullName evidence="2">18 kDa Sin3-associated polypeptide</fullName>
    </recommendedName>
</protein>
<evidence type="ECO:0000256" key="1">
    <source>
        <dbReference type="ARBA" id="ARBA00009143"/>
    </source>
</evidence>
<dbReference type="InterPro" id="IPR010516">
    <property type="entry name" value="SAP18"/>
</dbReference>
<gene>
    <name evidence="3" type="ORF">E2I00_013922</name>
</gene>
<organism evidence="3 4">
    <name type="scientific">Balaenoptera physalus</name>
    <name type="common">Fin whale</name>
    <name type="synonym">Balaena physalus</name>
    <dbReference type="NCBI Taxonomy" id="9770"/>
    <lineage>
        <taxon>Eukaryota</taxon>
        <taxon>Metazoa</taxon>
        <taxon>Chordata</taxon>
        <taxon>Craniata</taxon>
        <taxon>Vertebrata</taxon>
        <taxon>Euteleostomi</taxon>
        <taxon>Mammalia</taxon>
        <taxon>Eutheria</taxon>
        <taxon>Laurasiatheria</taxon>
        <taxon>Artiodactyla</taxon>
        <taxon>Whippomorpha</taxon>
        <taxon>Cetacea</taxon>
        <taxon>Mysticeti</taxon>
        <taxon>Balaenopteridae</taxon>
        <taxon>Balaenoptera</taxon>
    </lineage>
</organism>
<proteinExistence type="inferred from homology"/>
<dbReference type="OrthoDB" id="10471623at2759"/>
<evidence type="ECO:0000313" key="4">
    <source>
        <dbReference type="Proteomes" id="UP000437017"/>
    </source>
</evidence>
<dbReference type="PANTHER" id="PTHR13082:SF0">
    <property type="entry name" value="HISTONE DEACETYLASE COMPLEX SUBUNIT SAP18"/>
    <property type="match status" value="1"/>
</dbReference>
<reference evidence="3 4" key="1">
    <citation type="journal article" date="2019" name="PLoS ONE">
        <title>Genomic analyses reveal an absence of contemporary introgressive admixture between fin whales and blue whales, despite known hybrids.</title>
        <authorList>
            <person name="Westbury M.V."/>
            <person name="Petersen B."/>
            <person name="Lorenzen E.D."/>
        </authorList>
    </citation>
    <scope>NUCLEOTIDE SEQUENCE [LARGE SCALE GENOMIC DNA]</scope>
    <source>
        <strain evidence="3">FinWhale-01</strain>
    </source>
</reference>
<dbReference type="PANTHER" id="PTHR13082">
    <property type="entry name" value="SAP18"/>
    <property type="match status" value="1"/>
</dbReference>
<dbReference type="GO" id="GO:0003714">
    <property type="term" value="F:transcription corepressor activity"/>
    <property type="evidence" value="ECO:0007669"/>
    <property type="project" value="TreeGrafter"/>
</dbReference>
<evidence type="ECO:0000313" key="3">
    <source>
        <dbReference type="EMBL" id="KAB0389938.1"/>
    </source>
</evidence>